<comment type="caution">
    <text evidence="1">The sequence shown here is derived from an EMBL/GenBank/DDBJ whole genome shotgun (WGS) entry which is preliminary data.</text>
</comment>
<keyword evidence="2" id="KW-1185">Reference proteome</keyword>
<sequence>MAEIQAALVRLQLAEGQVSYAVDLACNIAHVKECFKVDFVPTEVAMDTTDFDLDAHKACIKPGASGSYRVALPSIKIPMFYGNSREWVNYSNVIATLVSKNVDLTTVEKLVYLETSLVGKPLSMVHSLSISEANFAVSWQLLANCYQNKKLVASLHVDALLQAHLHHCDSF</sequence>
<name>A0ABQ9HQ97_9NEOP</name>
<reference evidence="1 2" key="1">
    <citation type="submission" date="2023-02" db="EMBL/GenBank/DDBJ databases">
        <title>LHISI_Scaffold_Assembly.</title>
        <authorList>
            <person name="Stuart O.P."/>
            <person name="Cleave R."/>
            <person name="Magrath M.J.L."/>
            <person name="Mikheyev A.S."/>
        </authorList>
    </citation>
    <scope>NUCLEOTIDE SEQUENCE [LARGE SCALE GENOMIC DNA]</scope>
    <source>
        <strain evidence="1">Daus_M_001</strain>
        <tissue evidence="1">Leg muscle</tissue>
    </source>
</reference>
<organism evidence="1 2">
    <name type="scientific">Dryococelus australis</name>
    <dbReference type="NCBI Taxonomy" id="614101"/>
    <lineage>
        <taxon>Eukaryota</taxon>
        <taxon>Metazoa</taxon>
        <taxon>Ecdysozoa</taxon>
        <taxon>Arthropoda</taxon>
        <taxon>Hexapoda</taxon>
        <taxon>Insecta</taxon>
        <taxon>Pterygota</taxon>
        <taxon>Neoptera</taxon>
        <taxon>Polyneoptera</taxon>
        <taxon>Phasmatodea</taxon>
        <taxon>Verophasmatodea</taxon>
        <taxon>Anareolatae</taxon>
        <taxon>Phasmatidae</taxon>
        <taxon>Eurycanthinae</taxon>
        <taxon>Dryococelus</taxon>
    </lineage>
</organism>
<protein>
    <submittedName>
        <fullName evidence="1">Uncharacterized protein</fullName>
    </submittedName>
</protein>
<evidence type="ECO:0000313" key="1">
    <source>
        <dbReference type="EMBL" id="KAJ8886251.1"/>
    </source>
</evidence>
<dbReference type="Proteomes" id="UP001159363">
    <property type="component" value="Chromosome X"/>
</dbReference>
<dbReference type="EMBL" id="JARBHB010000004">
    <property type="protein sequence ID" value="KAJ8886251.1"/>
    <property type="molecule type" value="Genomic_DNA"/>
</dbReference>
<accession>A0ABQ9HQ97</accession>
<gene>
    <name evidence="1" type="ORF">PR048_012460</name>
</gene>
<dbReference type="Pfam" id="PF03564">
    <property type="entry name" value="DUF1759"/>
    <property type="match status" value="1"/>
</dbReference>
<evidence type="ECO:0000313" key="2">
    <source>
        <dbReference type="Proteomes" id="UP001159363"/>
    </source>
</evidence>
<dbReference type="InterPro" id="IPR005312">
    <property type="entry name" value="DUF1759"/>
</dbReference>
<proteinExistence type="predicted"/>